<feature type="domain" description="Cytochrome c-552/4" evidence="5">
    <location>
        <begin position="173"/>
        <end position="210"/>
    </location>
</feature>
<keyword evidence="2" id="KW-0802">TPR repeat</keyword>
<dbReference type="Pfam" id="PF13432">
    <property type="entry name" value="TPR_16"/>
    <property type="match status" value="1"/>
</dbReference>
<dbReference type="Gene3D" id="1.25.40.10">
    <property type="entry name" value="Tetratricopeptide repeat domain"/>
    <property type="match status" value="1"/>
</dbReference>
<dbReference type="Proteomes" id="UP000308488">
    <property type="component" value="Unassembled WGS sequence"/>
</dbReference>
<accession>A0A4U6R3J6</accession>
<evidence type="ECO:0000313" key="7">
    <source>
        <dbReference type="Proteomes" id="UP000308488"/>
    </source>
</evidence>
<proteinExistence type="predicted"/>
<feature type="domain" description="Cytochrome c-552/4" evidence="5">
    <location>
        <begin position="37"/>
        <end position="62"/>
    </location>
</feature>
<dbReference type="OrthoDB" id="9814800at2"/>
<evidence type="ECO:0000256" key="3">
    <source>
        <dbReference type="SAM" id="SignalP"/>
    </source>
</evidence>
<feature type="repeat" description="TPR" evidence="2">
    <location>
        <begin position="576"/>
        <end position="609"/>
    </location>
</feature>
<name>A0A4U6R3J6_9GAMM</name>
<protein>
    <submittedName>
        <fullName evidence="6">Tetratricopeptide repeat protein</fullName>
    </submittedName>
</protein>
<sequence length="741" mass="81906">MIRTVLALLLLCASFPAQNAVNVFDASGAAGYVGAAVCAGCHQSEYALWQDSHHEKAMQPATPKTVLGRFDDVSFEYFGVESRFFRRGDRFMVRTDGPDGELTDYPIAYTFGVYPLQQYLIEMPGGRLQALSIVWDTRPSVMGGQRWYHLYPDEPIRAGDELHWTGLNQNWNFMCADCHSTHLQKNYDLKLDRYDTTWSEVNVACEACHGPGQEHVSAMEDGNRSLPFSGFELALSRAKTKDWFADPQTGSPAPGRSGAASQPELETCAQCHSRRVTQFHGARPADGLFQHFMPALLDQGLYHADGQIDGEVFVYGSFVQSAMFHAGVTCSDCHNPHSLSLKAPGNAVCGQCHLPTTFAVEKHHGHPEGSAGAQCVNCHMPDKVYMGVDARRDHSFRVPRPDLSLQLGVPNACNQCHTDKTAEWAANVLEARHGAPDEGHFALALQAGRYGSPEAEALLAQLILDTTQPAIARATAVTLLPGYLSRQSAAVLQQASRSDDPLVALGAARALGALPEEYRPMFGVPGLYDQHRVISSLTASQLSEPALPERPAEVRERYRRALSDYVQSQLNNSDRPESLLNLGEYLWRQGKVDKAESYYRRAIERAPYYTPAYVNLAAFLRADGRDGEGRQVLENGLTAVRDPAPIEHSLGLLLVREGRLAEALNYLERAAEGSSATDRYIYVYAVALESSGQTREAIAVLERAIEKFPDNRDMLSALMSFHRSLGETDKARNYEQRLQQR</sequence>
<dbReference type="InterPro" id="IPR036280">
    <property type="entry name" value="Multihaem_cyt_sf"/>
</dbReference>
<dbReference type="InterPro" id="IPR019734">
    <property type="entry name" value="TPR_rpt"/>
</dbReference>
<evidence type="ECO:0000256" key="1">
    <source>
        <dbReference type="ARBA" id="ARBA00022729"/>
    </source>
</evidence>
<dbReference type="InterPro" id="IPR011990">
    <property type="entry name" value="TPR-like_helical_dom_sf"/>
</dbReference>
<keyword evidence="7" id="KW-1185">Reference proteome</keyword>
<comment type="caution">
    <text evidence="6">The sequence shown here is derived from an EMBL/GenBank/DDBJ whole genome shotgun (WGS) entry which is preliminary data.</text>
</comment>
<dbReference type="Pfam" id="PF13435">
    <property type="entry name" value="Cytochrome_C554"/>
    <property type="match status" value="2"/>
</dbReference>
<feature type="domain" description="Doubled CXXCH motif" evidence="4">
    <location>
        <begin position="327"/>
        <end position="353"/>
    </location>
</feature>
<dbReference type="EMBL" id="SZYH01000001">
    <property type="protein sequence ID" value="TKV68011.1"/>
    <property type="molecule type" value="Genomic_DNA"/>
</dbReference>
<dbReference type="Pfam" id="PF14559">
    <property type="entry name" value="TPR_19"/>
    <property type="match status" value="1"/>
</dbReference>
<evidence type="ECO:0000313" key="6">
    <source>
        <dbReference type="EMBL" id="TKV68011.1"/>
    </source>
</evidence>
<organism evidence="6 7">
    <name type="scientific">Marinobacter panjinensis</name>
    <dbReference type="NCBI Taxonomy" id="2576384"/>
    <lineage>
        <taxon>Bacteria</taxon>
        <taxon>Pseudomonadati</taxon>
        <taxon>Pseudomonadota</taxon>
        <taxon>Gammaproteobacteria</taxon>
        <taxon>Pseudomonadales</taxon>
        <taxon>Marinobacteraceae</taxon>
        <taxon>Marinobacter</taxon>
    </lineage>
</organism>
<evidence type="ECO:0000259" key="5">
    <source>
        <dbReference type="Pfam" id="PF13435"/>
    </source>
</evidence>
<evidence type="ECO:0000259" key="4">
    <source>
        <dbReference type="Pfam" id="PF09699"/>
    </source>
</evidence>
<dbReference type="InterPro" id="IPR023155">
    <property type="entry name" value="Cyt_c-552/4"/>
</dbReference>
<dbReference type="InterPro" id="IPR010177">
    <property type="entry name" value="Paired_CXXCH_1"/>
</dbReference>
<dbReference type="AlphaFoldDB" id="A0A4U6R3J6"/>
<dbReference type="PANTHER" id="PTHR35038">
    <property type="entry name" value="DISSIMILATORY SULFITE REDUCTASE SIRA"/>
    <property type="match status" value="1"/>
</dbReference>
<dbReference type="SMART" id="SM00028">
    <property type="entry name" value="TPR"/>
    <property type="match status" value="3"/>
</dbReference>
<dbReference type="PROSITE" id="PS50005">
    <property type="entry name" value="TPR"/>
    <property type="match status" value="1"/>
</dbReference>
<gene>
    <name evidence="6" type="ORF">FDP08_07830</name>
</gene>
<dbReference type="RefSeq" id="WP_137435422.1">
    <property type="nucleotide sequence ID" value="NZ_JANRHC010000001.1"/>
</dbReference>
<dbReference type="Pfam" id="PF09699">
    <property type="entry name" value="Paired_CXXCH_1"/>
    <property type="match status" value="1"/>
</dbReference>
<reference evidence="6 7" key="1">
    <citation type="submission" date="2019-05" db="EMBL/GenBank/DDBJ databases">
        <title>Marinobacter panjinensis sp. nov., a moderately halophilic bacterium isolated from sea tidal flat environment.</title>
        <authorList>
            <person name="Yang W."/>
            <person name="An M."/>
            <person name="He W."/>
            <person name="Luo X."/>
            <person name="Zhu L."/>
            <person name="Chen G."/>
            <person name="Zhang Y."/>
            <person name="Wang Y."/>
        </authorList>
    </citation>
    <scope>NUCLEOTIDE SEQUENCE [LARGE SCALE GENOMIC DNA]</scope>
    <source>
        <strain evidence="6 7">PJ-16</strain>
    </source>
</reference>
<dbReference type="InterPro" id="IPR051829">
    <property type="entry name" value="Multiheme_Cytochr_ET"/>
</dbReference>
<dbReference type="SUPFAM" id="SSF48452">
    <property type="entry name" value="TPR-like"/>
    <property type="match status" value="1"/>
</dbReference>
<feature type="chain" id="PRO_5020692160" evidence="3">
    <location>
        <begin position="20"/>
        <end position="741"/>
    </location>
</feature>
<keyword evidence="1 3" id="KW-0732">Signal</keyword>
<feature type="signal peptide" evidence="3">
    <location>
        <begin position="1"/>
        <end position="19"/>
    </location>
</feature>
<dbReference type="Gene3D" id="1.10.1130.10">
    <property type="entry name" value="Flavocytochrome C3, Chain A"/>
    <property type="match status" value="2"/>
</dbReference>
<evidence type="ECO:0000256" key="2">
    <source>
        <dbReference type="PROSITE-ProRule" id="PRU00339"/>
    </source>
</evidence>
<dbReference type="SUPFAM" id="SSF48695">
    <property type="entry name" value="Multiheme cytochromes"/>
    <property type="match status" value="1"/>
</dbReference>
<dbReference type="PANTHER" id="PTHR35038:SF8">
    <property type="entry name" value="C-TYPE POLYHEME CYTOCHROME OMCC"/>
    <property type="match status" value="1"/>
</dbReference>